<dbReference type="Proteomes" id="UP000567885">
    <property type="component" value="Unassembled WGS sequence"/>
</dbReference>
<comment type="caution">
    <text evidence="1">The sequence shown here is derived from an EMBL/GenBank/DDBJ whole genome shotgun (WGS) entry which is preliminary data.</text>
</comment>
<accession>A0A8H5WRJ4</accession>
<organism evidence="1 2">
    <name type="scientific">Fusarium heterosporum</name>
    <dbReference type="NCBI Taxonomy" id="42747"/>
    <lineage>
        <taxon>Eukaryota</taxon>
        <taxon>Fungi</taxon>
        <taxon>Dikarya</taxon>
        <taxon>Ascomycota</taxon>
        <taxon>Pezizomycotina</taxon>
        <taxon>Sordariomycetes</taxon>
        <taxon>Hypocreomycetidae</taxon>
        <taxon>Hypocreales</taxon>
        <taxon>Nectriaceae</taxon>
        <taxon>Fusarium</taxon>
        <taxon>Fusarium heterosporum species complex</taxon>
    </lineage>
</organism>
<name>A0A8H5WRJ4_FUSHE</name>
<dbReference type="OrthoDB" id="4763033at2759"/>
<evidence type="ECO:0000313" key="2">
    <source>
        <dbReference type="Proteomes" id="UP000567885"/>
    </source>
</evidence>
<dbReference type="EMBL" id="JAAGWQ010000101">
    <property type="protein sequence ID" value="KAF5667459.1"/>
    <property type="molecule type" value="Genomic_DNA"/>
</dbReference>
<dbReference type="Gene3D" id="2.60.120.10">
    <property type="entry name" value="Jelly Rolls"/>
    <property type="match status" value="1"/>
</dbReference>
<sequence length="196" mass="22004">MSSERRWDQRRFRLEESTTLNDGKRTTFIETMTPGTTVPPHFHTRFSETFDLIEGSISVYKSTEPDLDALESSAQSLEVGKPETMQPNMYHKYKVDGEGSAVLRVILEPGDADFERLLKIMNGLDADGRLAKMGDSLVLMAVVMELSDAHLIGPAKEMLDGVRRDKKDEIEALRAELLHSYDTEEALQGLLRGNTS</sequence>
<reference evidence="1 2" key="1">
    <citation type="submission" date="2020-05" db="EMBL/GenBank/DDBJ databases">
        <title>Identification and distribution of gene clusters putatively required for synthesis of sphingolipid metabolism inhibitors in phylogenetically diverse species of the filamentous fungus Fusarium.</title>
        <authorList>
            <person name="Kim H.-S."/>
            <person name="Busman M."/>
            <person name="Brown D.W."/>
            <person name="Divon H."/>
            <person name="Uhlig S."/>
            <person name="Proctor R.H."/>
        </authorList>
    </citation>
    <scope>NUCLEOTIDE SEQUENCE [LARGE SCALE GENOMIC DNA]</scope>
    <source>
        <strain evidence="1 2">NRRL 20693</strain>
    </source>
</reference>
<dbReference type="AlphaFoldDB" id="A0A8H5WRJ4"/>
<evidence type="ECO:0000313" key="1">
    <source>
        <dbReference type="EMBL" id="KAF5667459.1"/>
    </source>
</evidence>
<keyword evidence="2" id="KW-1185">Reference proteome</keyword>
<gene>
    <name evidence="1" type="ORF">FHETE_5729</name>
</gene>
<dbReference type="InterPro" id="IPR011051">
    <property type="entry name" value="RmlC_Cupin_sf"/>
</dbReference>
<protein>
    <submittedName>
        <fullName evidence="1">Cupin 2 conserved barrel domain-containing protein</fullName>
    </submittedName>
</protein>
<dbReference type="InterPro" id="IPR014710">
    <property type="entry name" value="RmlC-like_jellyroll"/>
</dbReference>
<dbReference type="SUPFAM" id="SSF51182">
    <property type="entry name" value="RmlC-like cupins"/>
    <property type="match status" value="1"/>
</dbReference>
<proteinExistence type="predicted"/>